<evidence type="ECO:0000313" key="3">
    <source>
        <dbReference type="EMBL" id="CAL6028215.1"/>
    </source>
</evidence>
<keyword evidence="5" id="KW-1185">Reference proteome</keyword>
<proteinExistence type="predicted"/>
<evidence type="ECO:0000313" key="2">
    <source>
        <dbReference type="EMBL" id="CAI9959553.1"/>
    </source>
</evidence>
<reference evidence="3 5" key="2">
    <citation type="submission" date="2024-07" db="EMBL/GenBank/DDBJ databases">
        <authorList>
            <person name="Akdeniz Z."/>
        </authorList>
    </citation>
    <scope>NUCLEOTIDE SEQUENCE [LARGE SCALE GENOMIC DNA]</scope>
</reference>
<accession>A0AA86QU08</accession>
<organism evidence="2">
    <name type="scientific">Hexamita inflata</name>
    <dbReference type="NCBI Taxonomy" id="28002"/>
    <lineage>
        <taxon>Eukaryota</taxon>
        <taxon>Metamonada</taxon>
        <taxon>Diplomonadida</taxon>
        <taxon>Hexamitidae</taxon>
        <taxon>Hexamitinae</taxon>
        <taxon>Hexamita</taxon>
    </lineage>
</organism>
<reference evidence="2" key="1">
    <citation type="submission" date="2023-06" db="EMBL/GenBank/DDBJ databases">
        <authorList>
            <person name="Kurt Z."/>
        </authorList>
    </citation>
    <scope>NUCLEOTIDE SEQUENCE</scope>
</reference>
<dbReference type="AlphaFoldDB" id="A0AA86QU08"/>
<evidence type="ECO:0000313" key="4">
    <source>
        <dbReference type="EMBL" id="CAL6083636.1"/>
    </source>
</evidence>
<dbReference type="EMBL" id="CAXDID020000106">
    <property type="protein sequence ID" value="CAL6028215.1"/>
    <property type="molecule type" value="Genomic_DNA"/>
</dbReference>
<dbReference type="Proteomes" id="UP001642409">
    <property type="component" value="Unassembled WGS sequence"/>
</dbReference>
<name>A0AA86QU08_9EUKA</name>
<sequence length="127" mass="14816">MNQTVACSSKCVVLYFWSHRFEQNLIQHRIHGMNYILPSQSAARLALDRLHRFLSITAVLISCKTFQNISSAALLWVQLESRMQIRNSRILDYFILQMQIVCSVLFTTRMKVVHLNIICFQQCCSCE</sequence>
<dbReference type="EMBL" id="CATOUU010000918">
    <property type="protein sequence ID" value="CAI9959553.1"/>
    <property type="molecule type" value="Genomic_DNA"/>
</dbReference>
<protein>
    <submittedName>
        <fullName evidence="3">Hypothetical_protein</fullName>
    </submittedName>
</protein>
<evidence type="ECO:0000313" key="5">
    <source>
        <dbReference type="Proteomes" id="UP001642409"/>
    </source>
</evidence>
<dbReference type="EMBL" id="CAXDID020000373">
    <property type="protein sequence ID" value="CAL6083636.1"/>
    <property type="molecule type" value="Genomic_DNA"/>
</dbReference>
<comment type="caution">
    <text evidence="2">The sequence shown here is derived from an EMBL/GenBank/DDBJ whole genome shotgun (WGS) entry which is preliminary data.</text>
</comment>
<evidence type="ECO:0000313" key="1">
    <source>
        <dbReference type="EMBL" id="CAI9950585.1"/>
    </source>
</evidence>
<gene>
    <name evidence="3" type="ORF">HINF_LOCUS31702</name>
    <name evidence="1" type="ORF">HINF_LOCUS38230</name>
    <name evidence="2" type="ORF">HINF_LOCUS47198</name>
    <name evidence="4" type="ORF">HINF_LOCUS61820</name>
</gene>
<dbReference type="EMBL" id="CATOUU010000813">
    <property type="protein sequence ID" value="CAI9950585.1"/>
    <property type="molecule type" value="Genomic_DNA"/>
</dbReference>